<evidence type="ECO:0008006" key="5">
    <source>
        <dbReference type="Google" id="ProtNLM"/>
    </source>
</evidence>
<feature type="region of interest" description="Disordered" evidence="2">
    <location>
        <begin position="36"/>
        <end position="55"/>
    </location>
</feature>
<sequence length="114" mass="12694">MNVPGDVAQLQRQIRQNSDELNQFVQGVHDWQKQCENRRPADSKNRSGSLIADTPKVSVNDIRERGNVQFRAGQYAASARTYSECLEHAPDDAKALANRAAAYLKLAGTPMPNR</sequence>
<dbReference type="GO" id="GO:0101031">
    <property type="term" value="C:protein folding chaperone complex"/>
    <property type="evidence" value="ECO:0007669"/>
    <property type="project" value="TreeGrafter"/>
</dbReference>
<evidence type="ECO:0000256" key="2">
    <source>
        <dbReference type="SAM" id="MobiDB-lite"/>
    </source>
</evidence>
<keyword evidence="4" id="KW-1185">Reference proteome</keyword>
<feature type="compositionally biased region" description="Basic and acidic residues" evidence="2">
    <location>
        <begin position="36"/>
        <end position="45"/>
    </location>
</feature>
<dbReference type="SUPFAM" id="SSF48452">
    <property type="entry name" value="TPR-like"/>
    <property type="match status" value="1"/>
</dbReference>
<dbReference type="InterPro" id="IPR011990">
    <property type="entry name" value="TPR-like_helical_dom_sf"/>
</dbReference>
<name>A0A0J7YP01_BETVV</name>
<reference evidence="3 4" key="1">
    <citation type="journal article" date="2014" name="Nature">
        <title>The genome of the recently domesticated crop plant sugar beet (Beta vulgaris).</title>
        <authorList>
            <person name="Dohm J.C."/>
            <person name="Minoche A.E."/>
            <person name="Holtgrawe D."/>
            <person name="Capella-Gutierrez S."/>
            <person name="Zakrzewski F."/>
            <person name="Tafer H."/>
            <person name="Rupp O."/>
            <person name="Sorensen T.R."/>
            <person name="Stracke R."/>
            <person name="Reinhardt R."/>
            <person name="Goesmann A."/>
            <person name="Kraft T."/>
            <person name="Schulz B."/>
            <person name="Stadler P.F."/>
            <person name="Schmidt T."/>
            <person name="Gabaldon T."/>
            <person name="Lehrach H."/>
            <person name="Weisshaar B."/>
            <person name="Himmelbauer H."/>
        </authorList>
    </citation>
    <scope>NUCLEOTIDE SEQUENCE [LARGE SCALE GENOMIC DNA]</scope>
    <source>
        <tissue evidence="3">Taproot</tissue>
    </source>
</reference>
<evidence type="ECO:0000313" key="4">
    <source>
        <dbReference type="Proteomes" id="UP000035740"/>
    </source>
</evidence>
<evidence type="ECO:0000256" key="1">
    <source>
        <dbReference type="ARBA" id="ARBA00022803"/>
    </source>
</evidence>
<organism evidence="3 4">
    <name type="scientific">Beta vulgaris subsp. vulgaris</name>
    <name type="common">Beet</name>
    <dbReference type="NCBI Taxonomy" id="3555"/>
    <lineage>
        <taxon>Eukaryota</taxon>
        <taxon>Viridiplantae</taxon>
        <taxon>Streptophyta</taxon>
        <taxon>Embryophyta</taxon>
        <taxon>Tracheophyta</taxon>
        <taxon>Spermatophyta</taxon>
        <taxon>Magnoliopsida</taxon>
        <taxon>eudicotyledons</taxon>
        <taxon>Gunneridae</taxon>
        <taxon>Pentapetalae</taxon>
        <taxon>Caryophyllales</taxon>
        <taxon>Chenopodiaceae</taxon>
        <taxon>Betoideae</taxon>
        <taxon>Beta</taxon>
    </lineage>
</organism>
<keyword evidence="1" id="KW-0802">TPR repeat</keyword>
<dbReference type="PANTHER" id="PTHR46423:SF1">
    <property type="entry name" value="RNA POLYMERASE II-ASSOCIATED PROTEIN 3"/>
    <property type="match status" value="1"/>
</dbReference>
<dbReference type="InterPro" id="IPR051966">
    <property type="entry name" value="RPAP3"/>
</dbReference>
<protein>
    <recommendedName>
        <fullName evidence="5">Tetratricopeptide repeat protein</fullName>
    </recommendedName>
</protein>
<evidence type="ECO:0000313" key="3">
    <source>
        <dbReference type="EMBL" id="KMS65311.1"/>
    </source>
</evidence>
<dbReference type="Gramene" id="KMS65311">
    <property type="protein sequence ID" value="KMS65311"/>
    <property type="gene ID" value="BVRB_037270"/>
</dbReference>
<proteinExistence type="predicted"/>
<gene>
    <name evidence="3" type="ORF">BVRB_037270</name>
</gene>
<dbReference type="Gene3D" id="1.25.40.10">
    <property type="entry name" value="Tetratricopeptide repeat domain"/>
    <property type="match status" value="1"/>
</dbReference>
<dbReference type="EMBL" id="KQ110820">
    <property type="protein sequence ID" value="KMS65311.1"/>
    <property type="molecule type" value="Genomic_DNA"/>
</dbReference>
<feature type="non-terminal residue" evidence="3">
    <location>
        <position position="114"/>
    </location>
</feature>
<dbReference type="PANTHER" id="PTHR46423">
    <property type="entry name" value="RNA POLYMERASE II-ASSOCIATED PROTEIN 3"/>
    <property type="match status" value="1"/>
</dbReference>
<dbReference type="AlphaFoldDB" id="A0A0J7YP01"/>
<dbReference type="Proteomes" id="UP000035740">
    <property type="component" value="Unassembled WGS sequence"/>
</dbReference>
<accession>A0A0J7YP01</accession>